<evidence type="ECO:0000256" key="12">
    <source>
        <dbReference type="SAM" id="Phobius"/>
    </source>
</evidence>
<keyword evidence="10" id="KW-0675">Receptor</keyword>
<keyword evidence="8" id="KW-0157">Chromophore</keyword>
<evidence type="ECO:0000256" key="4">
    <source>
        <dbReference type="ARBA" id="ARBA00022606"/>
    </source>
</evidence>
<proteinExistence type="inferred from homology"/>
<accession>A0ABY8TPA0</accession>
<dbReference type="PANTHER" id="PTHR28286">
    <property type="match status" value="1"/>
</dbReference>
<dbReference type="SMART" id="SM01021">
    <property type="entry name" value="Bac_rhodopsin"/>
    <property type="match status" value="1"/>
</dbReference>
<feature type="region of interest" description="Disordered" evidence="11">
    <location>
        <begin position="279"/>
        <end position="299"/>
    </location>
</feature>
<keyword evidence="4" id="KW-0716">Sensory transduction</keyword>
<feature type="transmembrane region" description="Helical" evidence="12">
    <location>
        <begin position="105"/>
        <end position="125"/>
    </location>
</feature>
<evidence type="ECO:0000256" key="10">
    <source>
        <dbReference type="ARBA" id="ARBA00023170"/>
    </source>
</evidence>
<evidence type="ECO:0000313" key="13">
    <source>
        <dbReference type="EMBL" id="WIA10699.1"/>
    </source>
</evidence>
<dbReference type="EMBL" id="CP126209">
    <property type="protein sequence ID" value="WIA10699.1"/>
    <property type="molecule type" value="Genomic_DNA"/>
</dbReference>
<protein>
    <submittedName>
        <fullName evidence="13">Uncharacterized protein</fullName>
    </submittedName>
</protein>
<evidence type="ECO:0000256" key="7">
    <source>
        <dbReference type="ARBA" id="ARBA00022989"/>
    </source>
</evidence>
<keyword evidence="7 12" id="KW-1133">Transmembrane helix</keyword>
<feature type="transmembrane region" description="Helical" evidence="12">
    <location>
        <begin position="6"/>
        <end position="28"/>
    </location>
</feature>
<gene>
    <name evidence="13" type="ORF">OEZ85_010879</name>
</gene>
<feature type="compositionally biased region" description="Low complexity" evidence="11">
    <location>
        <begin position="332"/>
        <end position="346"/>
    </location>
</feature>
<dbReference type="PANTHER" id="PTHR28286:SF2">
    <property type="entry name" value="BACTERIORHODOPSIN _OPSIN, NOPA (EUROFUNG)"/>
    <property type="match status" value="1"/>
</dbReference>
<dbReference type="Gene3D" id="1.20.1070.10">
    <property type="entry name" value="Rhodopsin 7-helix transmembrane proteins"/>
    <property type="match status" value="1"/>
</dbReference>
<evidence type="ECO:0000256" key="6">
    <source>
        <dbReference type="ARBA" id="ARBA00022925"/>
    </source>
</evidence>
<evidence type="ECO:0000256" key="9">
    <source>
        <dbReference type="ARBA" id="ARBA00023136"/>
    </source>
</evidence>
<keyword evidence="9 12" id="KW-0472">Membrane</keyword>
<keyword evidence="5 12" id="KW-0812">Transmembrane</keyword>
<comment type="subcellular location">
    <subcellularLocation>
        <location evidence="1">Membrane</location>
        <topology evidence="1">Multi-pass membrane protein</topology>
    </subcellularLocation>
</comment>
<feature type="region of interest" description="Disordered" evidence="11">
    <location>
        <begin position="327"/>
        <end position="346"/>
    </location>
</feature>
<sequence length="346" mass="37925">MPADQLAATIANIIIAVVGILSLAFYGAHSYLSTCGWEEVYVCVVELMKVFIEIFLEYCVPVTFYETNGNFIVWVRYAEWLLTCPVILIRLSNLTGLADDYNKRTMSLLVSDIGTIVMGVTAAIASGYVKLAFFLLGLCYGCVTFKLAGQIHLEAFYSMPRGKCRRLVKWMALVFYTSWLGYPVLFVLGTEGFFRVLSPWGSVVGHCIVDLLSKNLWGFLGHHLRIHVETFVEDDSLPGAVRSSMAGVARRKSIQKARSNLTAKGQHCCELDLTSPAAAITPKSPHPSTPGNQPANADDDDEIEYILPAQFLLGNPRWHSSLAGSVRRVHPAAAAEGSAADAPKTD</sequence>
<evidence type="ECO:0000256" key="11">
    <source>
        <dbReference type="SAM" id="MobiDB-lite"/>
    </source>
</evidence>
<feature type="transmembrane region" description="Helical" evidence="12">
    <location>
        <begin position="40"/>
        <end position="65"/>
    </location>
</feature>
<evidence type="ECO:0000256" key="5">
    <source>
        <dbReference type="ARBA" id="ARBA00022692"/>
    </source>
</evidence>
<evidence type="ECO:0000256" key="2">
    <source>
        <dbReference type="ARBA" id="ARBA00008130"/>
    </source>
</evidence>
<feature type="transmembrane region" description="Helical" evidence="12">
    <location>
        <begin position="71"/>
        <end position="93"/>
    </location>
</feature>
<keyword evidence="14" id="KW-1185">Reference proteome</keyword>
<keyword evidence="3" id="KW-0600">Photoreceptor protein</keyword>
<dbReference type="SUPFAM" id="SSF81321">
    <property type="entry name" value="Family A G protein-coupled receptor-like"/>
    <property type="match status" value="1"/>
</dbReference>
<evidence type="ECO:0000256" key="8">
    <source>
        <dbReference type="ARBA" id="ARBA00022991"/>
    </source>
</evidence>
<dbReference type="Proteomes" id="UP001244341">
    <property type="component" value="Chromosome 2b"/>
</dbReference>
<name>A0ABY8TPA0_TETOB</name>
<evidence type="ECO:0000256" key="1">
    <source>
        <dbReference type="ARBA" id="ARBA00004141"/>
    </source>
</evidence>
<feature type="transmembrane region" description="Helical" evidence="12">
    <location>
        <begin position="131"/>
        <end position="149"/>
    </location>
</feature>
<dbReference type="InterPro" id="IPR001425">
    <property type="entry name" value="Arc/bac/fun_rhodopsins"/>
</dbReference>
<feature type="transmembrane region" description="Helical" evidence="12">
    <location>
        <begin position="170"/>
        <end position="189"/>
    </location>
</feature>
<evidence type="ECO:0000256" key="3">
    <source>
        <dbReference type="ARBA" id="ARBA00022543"/>
    </source>
</evidence>
<keyword evidence="6" id="KW-0681">Retinal protein</keyword>
<organism evidence="13 14">
    <name type="scientific">Tetradesmus obliquus</name>
    <name type="common">Green alga</name>
    <name type="synonym">Acutodesmus obliquus</name>
    <dbReference type="NCBI Taxonomy" id="3088"/>
    <lineage>
        <taxon>Eukaryota</taxon>
        <taxon>Viridiplantae</taxon>
        <taxon>Chlorophyta</taxon>
        <taxon>core chlorophytes</taxon>
        <taxon>Chlorophyceae</taxon>
        <taxon>CS clade</taxon>
        <taxon>Sphaeropleales</taxon>
        <taxon>Scenedesmaceae</taxon>
        <taxon>Tetradesmus</taxon>
    </lineage>
</organism>
<evidence type="ECO:0000313" key="14">
    <source>
        <dbReference type="Proteomes" id="UP001244341"/>
    </source>
</evidence>
<reference evidence="13 14" key="1">
    <citation type="submission" date="2023-05" db="EMBL/GenBank/DDBJ databases">
        <title>A 100% complete, gapless, phased diploid assembly of the Scenedesmus obliquus UTEX 3031 genome.</title>
        <authorList>
            <person name="Biondi T.C."/>
            <person name="Hanschen E.R."/>
            <person name="Kwon T."/>
            <person name="Eng W."/>
            <person name="Kruse C.P.S."/>
            <person name="Koehler S.I."/>
            <person name="Kunde Y."/>
            <person name="Gleasner C.D."/>
            <person name="You Mak K.T."/>
            <person name="Polle J."/>
            <person name="Hovde B.T."/>
            <person name="Starkenburg S.R."/>
        </authorList>
    </citation>
    <scope>NUCLEOTIDE SEQUENCE [LARGE SCALE GENOMIC DNA]</scope>
    <source>
        <strain evidence="13 14">DOE0152z</strain>
    </source>
</reference>
<comment type="similarity">
    <text evidence="2">Belongs to the archaeal/bacterial/fungal opsin family.</text>
</comment>
<dbReference type="Pfam" id="PF01036">
    <property type="entry name" value="Bac_rhodopsin"/>
    <property type="match status" value="1"/>
</dbReference>